<evidence type="ECO:0000313" key="3">
    <source>
        <dbReference type="Proteomes" id="UP000242367"/>
    </source>
</evidence>
<gene>
    <name evidence="2" type="ORF">BTM25_01790</name>
</gene>
<reference evidence="2 3" key="1">
    <citation type="journal article" date="2017" name="Chemistry">
        <title>Isolation, Biosynthesis and Chemical Modifications of Rubterolones A-F: Rare Tropolone Alkaloids from Actinomadura sp. 5-2.</title>
        <authorList>
            <person name="Guo H."/>
            <person name="Benndorf R."/>
            <person name="Leichnitz D."/>
            <person name="Klassen J.L."/>
            <person name="Vollmers J."/>
            <person name="Gorls H."/>
            <person name="Steinacker M."/>
            <person name="Weigel C."/>
            <person name="Dahse H.M."/>
            <person name="Kaster A.K."/>
            <person name="de Beer Z.W."/>
            <person name="Poulsen M."/>
            <person name="Beemelmanns C."/>
        </authorList>
    </citation>
    <scope>NUCLEOTIDE SEQUENCE [LARGE SCALE GENOMIC DNA]</scope>
    <source>
        <strain evidence="2 3">5-2</strain>
    </source>
</reference>
<organism evidence="2 3">
    <name type="scientific">Actinomadura rubteroloni</name>
    <dbReference type="NCBI Taxonomy" id="1926885"/>
    <lineage>
        <taxon>Bacteria</taxon>
        <taxon>Bacillati</taxon>
        <taxon>Actinomycetota</taxon>
        <taxon>Actinomycetes</taxon>
        <taxon>Streptosporangiales</taxon>
        <taxon>Thermomonosporaceae</taxon>
        <taxon>Actinomadura</taxon>
    </lineage>
</organism>
<sequence>MPQEAADTTGLGPGEIHRRSVESYAQVLEGRLEDALKLIDPEVVDHRGGTQGDHRGRDAWRQKWESMSADSAYHDVSLTIEQNVVSGDTSVNRYTLRGTHTDSGRRYEVLVMDMVRVRNGRIFEHWVLRDEDAIRHQLGL</sequence>
<evidence type="ECO:0000313" key="2">
    <source>
        <dbReference type="EMBL" id="POM25796.1"/>
    </source>
</evidence>
<proteinExistence type="predicted"/>
<protein>
    <submittedName>
        <fullName evidence="2">SnoaL-like polyketide cyclase</fullName>
    </submittedName>
</protein>
<dbReference type="AlphaFoldDB" id="A0A2P4UL65"/>
<evidence type="ECO:0000259" key="1">
    <source>
        <dbReference type="Pfam" id="PF12680"/>
    </source>
</evidence>
<feature type="domain" description="SnoaL-like" evidence="1">
    <location>
        <begin position="24"/>
        <end position="125"/>
    </location>
</feature>
<accession>A0A2P4UL65</accession>
<dbReference type="Proteomes" id="UP000242367">
    <property type="component" value="Unassembled WGS sequence"/>
</dbReference>
<dbReference type="InterPro" id="IPR032710">
    <property type="entry name" value="NTF2-like_dom_sf"/>
</dbReference>
<keyword evidence="3" id="KW-1185">Reference proteome</keyword>
<dbReference type="EMBL" id="MTBP01000001">
    <property type="protein sequence ID" value="POM25796.1"/>
    <property type="molecule type" value="Genomic_DNA"/>
</dbReference>
<comment type="caution">
    <text evidence="2">The sequence shown here is derived from an EMBL/GenBank/DDBJ whole genome shotgun (WGS) entry which is preliminary data.</text>
</comment>
<name>A0A2P4UL65_9ACTN</name>
<dbReference type="Gene3D" id="3.10.450.50">
    <property type="match status" value="1"/>
</dbReference>
<dbReference type="RefSeq" id="WP_103560855.1">
    <property type="nucleotide sequence ID" value="NZ_MTBP01000001.1"/>
</dbReference>
<dbReference type="Pfam" id="PF12680">
    <property type="entry name" value="SnoaL_2"/>
    <property type="match status" value="1"/>
</dbReference>
<dbReference type="InterPro" id="IPR037401">
    <property type="entry name" value="SnoaL-like"/>
</dbReference>
<dbReference type="SUPFAM" id="SSF54427">
    <property type="entry name" value="NTF2-like"/>
    <property type="match status" value="1"/>
</dbReference>